<reference key="2">
    <citation type="submission" date="2011-04" db="EMBL/GenBank/DDBJ databases">
        <title>Complete sequence of chromosome of Haliscomenobacter hydrossis DSM 1100.</title>
        <authorList>
            <consortium name="US DOE Joint Genome Institute (JGI-PGF)"/>
            <person name="Lucas S."/>
            <person name="Han J."/>
            <person name="Lapidus A."/>
            <person name="Bruce D."/>
            <person name="Goodwin L."/>
            <person name="Pitluck S."/>
            <person name="Peters L."/>
            <person name="Kyrpides N."/>
            <person name="Mavromatis K."/>
            <person name="Ivanova N."/>
            <person name="Ovchinnikova G."/>
            <person name="Pagani I."/>
            <person name="Daligault H."/>
            <person name="Detter J.C."/>
            <person name="Han C."/>
            <person name="Land M."/>
            <person name="Hauser L."/>
            <person name="Markowitz V."/>
            <person name="Cheng J.-F."/>
            <person name="Hugenholtz P."/>
            <person name="Woyke T."/>
            <person name="Wu D."/>
            <person name="Verbarg S."/>
            <person name="Frueling A."/>
            <person name="Brambilla E."/>
            <person name="Klenk H.-P."/>
            <person name="Eisen J.A."/>
        </authorList>
    </citation>
    <scope>NUCLEOTIDE SEQUENCE</scope>
    <source>
        <strain>DSM 1100</strain>
    </source>
</reference>
<feature type="binding site" evidence="3">
    <location>
        <position position="52"/>
    </location>
    <ligand>
        <name>Mg(2+)</name>
        <dbReference type="ChEBI" id="CHEBI:18420"/>
        <label>1</label>
    </ligand>
</feature>
<dbReference type="PANTHER" id="PTHR16222">
    <property type="entry name" value="ADP-RIBOSYLGLYCOHYDROLASE"/>
    <property type="match status" value="1"/>
</dbReference>
<proteinExistence type="inferred from homology"/>
<dbReference type="Gene3D" id="1.10.4080.10">
    <property type="entry name" value="ADP-ribosylation/Crystallin J1"/>
    <property type="match status" value="1"/>
</dbReference>
<name>F4KSR3_HALH1</name>
<keyword evidence="2" id="KW-0378">Hydrolase</keyword>
<dbReference type="GO" id="GO:0046872">
    <property type="term" value="F:metal ion binding"/>
    <property type="evidence" value="ECO:0007669"/>
    <property type="project" value="UniProtKB-KW"/>
</dbReference>
<dbReference type="PANTHER" id="PTHR16222:SF24">
    <property type="entry name" value="ADP-RIBOSYLHYDROLASE ARH3"/>
    <property type="match status" value="1"/>
</dbReference>
<dbReference type="InterPro" id="IPR005502">
    <property type="entry name" value="Ribosyl_crysJ1"/>
</dbReference>
<dbReference type="GO" id="GO:0016787">
    <property type="term" value="F:hydrolase activity"/>
    <property type="evidence" value="ECO:0007669"/>
    <property type="project" value="UniProtKB-KW"/>
</dbReference>
<dbReference type="STRING" id="760192.Halhy_0114"/>
<keyword evidence="3" id="KW-0479">Metal-binding</keyword>
<dbReference type="KEGG" id="hhy:Halhy_0114"/>
<dbReference type="AlphaFoldDB" id="F4KSR3"/>
<comment type="cofactor">
    <cofactor evidence="3">
        <name>Mg(2+)</name>
        <dbReference type="ChEBI" id="CHEBI:18420"/>
    </cofactor>
    <text evidence="3">Binds 2 magnesium ions per subunit.</text>
</comment>
<dbReference type="SUPFAM" id="SSF101478">
    <property type="entry name" value="ADP-ribosylglycohydrolase"/>
    <property type="match status" value="1"/>
</dbReference>
<protein>
    <submittedName>
        <fullName evidence="4">ADP-ribosylation/Crystallin J1</fullName>
    </submittedName>
</protein>
<dbReference type="InterPro" id="IPR036705">
    <property type="entry name" value="Ribosyl_crysJ1_sf"/>
</dbReference>
<evidence type="ECO:0000256" key="1">
    <source>
        <dbReference type="ARBA" id="ARBA00010702"/>
    </source>
</evidence>
<dbReference type="Proteomes" id="UP000008461">
    <property type="component" value="Chromosome"/>
</dbReference>
<sequence>MNIVRDALLGLAVADALGVPVEFQSREALAENPVIGMRGYGTYSQPAGTWSDDSSLTFCLAESLLQGFDLANMAQKFVDWSNARIWTPYGTVFDIGITTREAMEVLEDILTTGDHEALLYLHQEADEMSNGNGSLMRILPLLFYLKDQPADTWFETTWRVSALTHGHIRAAVACWYYLRMAWHLWQNKDKRAAHLEVRTEARELFKKHNISFSEQRIFSRVVEHNISFLPSSEIQSAGYVMHSLEAALWCLLRYNTYEETVLAAVNLGHDTDTTAAIVGGLAGILYGADAIPSEWQNQLARLPDVLQLCDDVYARWLK</sequence>
<keyword evidence="3" id="KW-0460">Magnesium</keyword>
<feature type="binding site" evidence="3">
    <location>
        <position position="53"/>
    </location>
    <ligand>
        <name>Mg(2+)</name>
        <dbReference type="ChEBI" id="CHEBI:18420"/>
        <label>1</label>
    </ligand>
</feature>
<evidence type="ECO:0000313" key="5">
    <source>
        <dbReference type="Proteomes" id="UP000008461"/>
    </source>
</evidence>
<organism evidence="4 5">
    <name type="scientific">Haliscomenobacter hydrossis (strain ATCC 27775 / DSM 1100 / LMG 10767 / O)</name>
    <dbReference type="NCBI Taxonomy" id="760192"/>
    <lineage>
        <taxon>Bacteria</taxon>
        <taxon>Pseudomonadati</taxon>
        <taxon>Bacteroidota</taxon>
        <taxon>Saprospiria</taxon>
        <taxon>Saprospirales</taxon>
        <taxon>Haliscomenobacteraceae</taxon>
        <taxon>Haliscomenobacter</taxon>
    </lineage>
</organism>
<comment type="similarity">
    <text evidence="1">Belongs to the ADP-ribosylglycohydrolase family.</text>
</comment>
<reference evidence="4 5" key="1">
    <citation type="journal article" date="2011" name="Stand. Genomic Sci.">
        <title>Complete genome sequence of Haliscomenobacter hydrossis type strain (O).</title>
        <authorList>
            <consortium name="US DOE Joint Genome Institute (JGI-PGF)"/>
            <person name="Daligault H."/>
            <person name="Lapidus A."/>
            <person name="Zeytun A."/>
            <person name="Nolan M."/>
            <person name="Lucas S."/>
            <person name="Del Rio T.G."/>
            <person name="Tice H."/>
            <person name="Cheng J.F."/>
            <person name="Tapia R."/>
            <person name="Han C."/>
            <person name="Goodwin L."/>
            <person name="Pitluck S."/>
            <person name="Liolios K."/>
            <person name="Pagani I."/>
            <person name="Ivanova N."/>
            <person name="Huntemann M."/>
            <person name="Mavromatis K."/>
            <person name="Mikhailova N."/>
            <person name="Pati A."/>
            <person name="Chen A."/>
            <person name="Palaniappan K."/>
            <person name="Land M."/>
            <person name="Hauser L."/>
            <person name="Brambilla E.M."/>
            <person name="Rohde M."/>
            <person name="Verbarg S."/>
            <person name="Goker M."/>
            <person name="Bristow J."/>
            <person name="Eisen J.A."/>
            <person name="Markowitz V."/>
            <person name="Hugenholtz P."/>
            <person name="Kyrpides N.C."/>
            <person name="Klenk H.P."/>
            <person name="Woyke T."/>
        </authorList>
    </citation>
    <scope>NUCLEOTIDE SEQUENCE [LARGE SCALE GENOMIC DNA]</scope>
    <source>
        <strain evidence="5">ATCC 27775 / DSM 1100 / LMG 10767 / O</strain>
    </source>
</reference>
<feature type="binding site" evidence="3">
    <location>
        <position position="273"/>
    </location>
    <ligand>
        <name>Mg(2+)</name>
        <dbReference type="ChEBI" id="CHEBI:18420"/>
        <label>1</label>
    </ligand>
</feature>
<keyword evidence="5" id="KW-1185">Reference proteome</keyword>
<feature type="binding site" evidence="3">
    <location>
        <position position="272"/>
    </location>
    <ligand>
        <name>Mg(2+)</name>
        <dbReference type="ChEBI" id="CHEBI:18420"/>
        <label>1</label>
    </ligand>
</feature>
<feature type="binding site" evidence="3">
    <location>
        <position position="51"/>
    </location>
    <ligand>
        <name>Mg(2+)</name>
        <dbReference type="ChEBI" id="CHEBI:18420"/>
        <label>1</label>
    </ligand>
</feature>
<evidence type="ECO:0000313" key="4">
    <source>
        <dbReference type="EMBL" id="AEE48027.1"/>
    </source>
</evidence>
<feature type="binding site" evidence="3">
    <location>
        <position position="270"/>
    </location>
    <ligand>
        <name>Mg(2+)</name>
        <dbReference type="ChEBI" id="CHEBI:18420"/>
        <label>1</label>
    </ligand>
</feature>
<dbReference type="eggNOG" id="COG1397">
    <property type="taxonomic scope" value="Bacteria"/>
</dbReference>
<accession>F4KSR3</accession>
<dbReference type="RefSeq" id="WP_013762591.1">
    <property type="nucleotide sequence ID" value="NC_015510.1"/>
</dbReference>
<dbReference type="OrthoDB" id="9798107at2"/>
<evidence type="ECO:0000256" key="3">
    <source>
        <dbReference type="PIRSR" id="PIRSR605502-1"/>
    </source>
</evidence>
<dbReference type="InterPro" id="IPR050792">
    <property type="entry name" value="ADP-ribosylglycohydrolase"/>
</dbReference>
<gene>
    <name evidence="4" type="ordered locus">Halhy_0114</name>
</gene>
<dbReference type="Pfam" id="PF03747">
    <property type="entry name" value="ADP_ribosyl_GH"/>
    <property type="match status" value="1"/>
</dbReference>
<evidence type="ECO:0000256" key="2">
    <source>
        <dbReference type="ARBA" id="ARBA00022801"/>
    </source>
</evidence>
<dbReference type="EMBL" id="CP002691">
    <property type="protein sequence ID" value="AEE48027.1"/>
    <property type="molecule type" value="Genomic_DNA"/>
</dbReference>
<dbReference type="HOGENOM" id="CLU_024566_8_1_10"/>